<dbReference type="AlphaFoldDB" id="A0A434A1P6"/>
<reference evidence="3" key="1">
    <citation type="journal article" date="2019" name="Syst. Appl. Microbiol.">
        <title>Flavobacterium circumlabens sp. nov. and Flavobacterium cupreum sp. nov., two psychrotrophic species isolated from Antarctic environmental samples.</title>
        <authorList>
            <person name="Kralova S."/>
            <person name="Busse H.-J."/>
            <person name="Svec P."/>
            <person name="Maslanova I."/>
            <person name="Stankova E."/>
            <person name="Bartak M."/>
            <person name="Sedlacek I."/>
        </authorList>
    </citation>
    <scope>NUCLEOTIDE SEQUENCE [LARGE SCALE GENOMIC DNA]</scope>
    <source>
        <strain evidence="3">CCM 8825</strain>
    </source>
</reference>
<name>A0A434A1P6_9FLAO</name>
<evidence type="ECO:0000256" key="1">
    <source>
        <dbReference type="SAM" id="Phobius"/>
    </source>
</evidence>
<feature type="transmembrane region" description="Helical" evidence="1">
    <location>
        <begin position="28"/>
        <end position="52"/>
    </location>
</feature>
<keyword evidence="3" id="KW-1185">Reference proteome</keyword>
<sequence>MLGIFCMYWVWKAFSNLAIEYRKSKWKYFFLGLGSYYAAVVVSVSIVVGLMLLAKGFVGIADPDFGSAEWNLFYLLSGASGCYGCYVFLAHKARKEKELLNKNEIEYIGIISDEI</sequence>
<dbReference type="OrthoDB" id="1449578at2"/>
<dbReference type="Proteomes" id="UP000288102">
    <property type="component" value="Unassembled WGS sequence"/>
</dbReference>
<proteinExistence type="predicted"/>
<gene>
    <name evidence="2" type="ORF">D0817_22220</name>
</gene>
<dbReference type="EMBL" id="QWDM01000019">
    <property type="protein sequence ID" value="RUT68247.1"/>
    <property type="molecule type" value="Genomic_DNA"/>
</dbReference>
<accession>A0A434A1P6</accession>
<keyword evidence="1" id="KW-0472">Membrane</keyword>
<protein>
    <submittedName>
        <fullName evidence="2">Uncharacterized protein</fullName>
    </submittedName>
</protein>
<feature type="transmembrane region" description="Helical" evidence="1">
    <location>
        <begin position="72"/>
        <end position="89"/>
    </location>
</feature>
<evidence type="ECO:0000313" key="3">
    <source>
        <dbReference type="Proteomes" id="UP000288102"/>
    </source>
</evidence>
<evidence type="ECO:0000313" key="2">
    <source>
        <dbReference type="EMBL" id="RUT68247.1"/>
    </source>
</evidence>
<keyword evidence="1" id="KW-1133">Transmembrane helix</keyword>
<organism evidence="2 3">
    <name type="scientific">Flavobacterium cupreum</name>
    <dbReference type="NCBI Taxonomy" id="2133766"/>
    <lineage>
        <taxon>Bacteria</taxon>
        <taxon>Pseudomonadati</taxon>
        <taxon>Bacteroidota</taxon>
        <taxon>Flavobacteriia</taxon>
        <taxon>Flavobacteriales</taxon>
        <taxon>Flavobacteriaceae</taxon>
        <taxon>Flavobacterium</taxon>
    </lineage>
</organism>
<comment type="caution">
    <text evidence="2">The sequence shown here is derived from an EMBL/GenBank/DDBJ whole genome shotgun (WGS) entry which is preliminary data.</text>
</comment>
<keyword evidence="1" id="KW-0812">Transmembrane</keyword>
<dbReference type="RefSeq" id="WP_127340485.1">
    <property type="nucleotide sequence ID" value="NZ_QWDM01000019.1"/>
</dbReference>